<protein>
    <recommendedName>
        <fullName evidence="3">CCHC-type domain-containing protein</fullName>
    </recommendedName>
</protein>
<gene>
    <name evidence="4" type="ORF">TRITD_7Bv1G030550</name>
</gene>
<dbReference type="PANTHER" id="PTHR31286">
    <property type="entry name" value="GLYCINE-RICH CELL WALL STRUCTURAL PROTEIN 1.8-LIKE"/>
    <property type="match status" value="1"/>
</dbReference>
<dbReference type="AlphaFoldDB" id="A0A9R1BWX9"/>
<dbReference type="InterPro" id="IPR001878">
    <property type="entry name" value="Znf_CCHC"/>
</dbReference>
<evidence type="ECO:0000256" key="2">
    <source>
        <dbReference type="SAM" id="MobiDB-lite"/>
    </source>
</evidence>
<keyword evidence="1" id="KW-0479">Metal-binding</keyword>
<feature type="domain" description="CCHC-type" evidence="3">
    <location>
        <begin position="150"/>
        <end position="163"/>
    </location>
</feature>
<evidence type="ECO:0000259" key="3">
    <source>
        <dbReference type="PROSITE" id="PS50158"/>
    </source>
</evidence>
<feature type="region of interest" description="Disordered" evidence="2">
    <location>
        <begin position="186"/>
        <end position="213"/>
    </location>
</feature>
<name>A0A9R1BWX9_TRITD</name>
<sequence length="213" mass="23704">MRNAWTCAQGVTFNIKGPNLFLARCHCLGDWKRVMEGGPWQFHRDPVVLVEYDGFTNVADYALNMYPLWARIKGLPDGLTRKKELAEKVAKKVGDPPFTVVVNEGRINPSNFLRVRVFVNVNQPLVRFVPITLKERKKYPVRCEKLPNFCYYCGCMGHVVEECGDGVHDPDVCEWGDWLHWSNDSEGASDAKGGRGGSWSNAAGRGGGNTGAG</sequence>
<keyword evidence="1" id="KW-0863">Zinc-finger</keyword>
<organism evidence="4 5">
    <name type="scientific">Triticum turgidum subsp. durum</name>
    <name type="common">Durum wheat</name>
    <name type="synonym">Triticum durum</name>
    <dbReference type="NCBI Taxonomy" id="4567"/>
    <lineage>
        <taxon>Eukaryota</taxon>
        <taxon>Viridiplantae</taxon>
        <taxon>Streptophyta</taxon>
        <taxon>Embryophyta</taxon>
        <taxon>Tracheophyta</taxon>
        <taxon>Spermatophyta</taxon>
        <taxon>Magnoliopsida</taxon>
        <taxon>Liliopsida</taxon>
        <taxon>Poales</taxon>
        <taxon>Poaceae</taxon>
        <taxon>BOP clade</taxon>
        <taxon>Pooideae</taxon>
        <taxon>Triticodae</taxon>
        <taxon>Triticeae</taxon>
        <taxon>Triticinae</taxon>
        <taxon>Triticum</taxon>
    </lineage>
</organism>
<dbReference type="Gramene" id="TRITD7Bv1G030550.1">
    <property type="protein sequence ID" value="TRITD7Bv1G030550.1"/>
    <property type="gene ID" value="TRITD7Bv1G030550"/>
</dbReference>
<keyword evidence="5" id="KW-1185">Reference proteome</keyword>
<keyword evidence="1" id="KW-0862">Zinc</keyword>
<reference evidence="4 5" key="1">
    <citation type="submission" date="2017-09" db="EMBL/GenBank/DDBJ databases">
        <authorList>
            <consortium name="International Durum Wheat Genome Sequencing Consortium (IDWGSC)"/>
            <person name="Milanesi L."/>
        </authorList>
    </citation>
    <scope>NUCLEOTIDE SEQUENCE [LARGE SCALE GENOMIC DNA]</scope>
    <source>
        <strain evidence="5">cv. Svevo</strain>
    </source>
</reference>
<dbReference type="EMBL" id="LT934124">
    <property type="protein sequence ID" value="VAI84162.1"/>
    <property type="molecule type" value="Genomic_DNA"/>
</dbReference>
<dbReference type="PROSITE" id="PS50158">
    <property type="entry name" value="ZF_CCHC"/>
    <property type="match status" value="1"/>
</dbReference>
<evidence type="ECO:0000256" key="1">
    <source>
        <dbReference type="PROSITE-ProRule" id="PRU00047"/>
    </source>
</evidence>
<dbReference type="InterPro" id="IPR040256">
    <property type="entry name" value="At4g02000-like"/>
</dbReference>
<evidence type="ECO:0000313" key="5">
    <source>
        <dbReference type="Proteomes" id="UP000324705"/>
    </source>
</evidence>
<proteinExistence type="predicted"/>
<accession>A0A9R1BWX9</accession>
<dbReference type="GO" id="GO:0003676">
    <property type="term" value="F:nucleic acid binding"/>
    <property type="evidence" value="ECO:0007669"/>
    <property type="project" value="InterPro"/>
</dbReference>
<dbReference type="InterPro" id="IPR025836">
    <property type="entry name" value="Zn_knuckle_CX2CX4HX4C"/>
</dbReference>
<dbReference type="Pfam" id="PF14392">
    <property type="entry name" value="zf-CCHC_4"/>
    <property type="match status" value="1"/>
</dbReference>
<dbReference type="PANTHER" id="PTHR31286:SF167">
    <property type="entry name" value="OS09G0268800 PROTEIN"/>
    <property type="match status" value="1"/>
</dbReference>
<dbReference type="GO" id="GO:0008270">
    <property type="term" value="F:zinc ion binding"/>
    <property type="evidence" value="ECO:0007669"/>
    <property type="project" value="UniProtKB-KW"/>
</dbReference>
<feature type="compositionally biased region" description="Gly residues" evidence="2">
    <location>
        <begin position="204"/>
        <end position="213"/>
    </location>
</feature>
<evidence type="ECO:0000313" key="4">
    <source>
        <dbReference type="EMBL" id="VAI84162.1"/>
    </source>
</evidence>
<dbReference type="Proteomes" id="UP000324705">
    <property type="component" value="Chromosome 7B"/>
</dbReference>